<keyword evidence="2" id="KW-0808">Transferase</keyword>
<dbReference type="GO" id="GO:0016747">
    <property type="term" value="F:acyltransferase activity, transferring groups other than amino-acyl groups"/>
    <property type="evidence" value="ECO:0007669"/>
    <property type="project" value="InterPro"/>
</dbReference>
<dbReference type="RefSeq" id="WP_210537746.1">
    <property type="nucleotide sequence ID" value="NZ_JAGKTC010000004.1"/>
</dbReference>
<keyword evidence="3" id="KW-1185">Reference proteome</keyword>
<proteinExistence type="predicted"/>
<dbReference type="AlphaFoldDB" id="A0A940X745"/>
<reference evidence="2" key="2">
    <citation type="submission" date="2021-03" db="EMBL/GenBank/DDBJ databases">
        <authorList>
            <person name="Cao W."/>
        </authorList>
    </citation>
    <scope>NUCLEOTIDE SEQUENCE</scope>
    <source>
        <strain evidence="2">110414</strain>
    </source>
</reference>
<comment type="caution">
    <text evidence="2">The sequence shown here is derived from an EMBL/GenBank/DDBJ whole genome shotgun (WGS) entry which is preliminary data.</text>
</comment>
<protein>
    <submittedName>
        <fullName evidence="2">GNAT family N-acetyltransferase</fullName>
        <ecNumber evidence="2">2.3.1.-</ecNumber>
    </submittedName>
</protein>
<feature type="domain" description="N-acetyltransferase" evidence="1">
    <location>
        <begin position="9"/>
        <end position="164"/>
    </location>
</feature>
<dbReference type="EC" id="2.3.1.-" evidence="2"/>
<name>A0A940X745_9GAMM</name>
<dbReference type="EMBL" id="JAGKTC010000004">
    <property type="protein sequence ID" value="MBP3985871.1"/>
    <property type="molecule type" value="Genomic_DNA"/>
</dbReference>
<accession>A0A940X745</accession>
<sequence length="351" mass="39119">MASTATSSYVVRAGEPARDREATLAVWRGNLGRNERMAAKYDWFYLRCPHGQPLLQLLCATDTGAPVGTATAGRRRLHWQGSALRAGVLVDLAVLPEHRSLGPALMLQQGLMDSAADEALDVLYGFPNPKAGPVFKRIGYRQPFTLCRYARVLRHAGYMRTHLPRWLATPAGWIADVAMACLDAWHALRGPRLRAHWSDEVDPRVDALWEASPKGDDVVAVRDAAHLRWRFDDSPLATTHYLLLERARDRMLDAWFAVQAADNMLHVCDFWSADGARGMAAHHIAALLRAAHRQGHASVSVEIRASDAQLRGWRACGFRPRGYRPVFLRWTRADSPAASAAWFLTSADEDE</sequence>
<dbReference type="PROSITE" id="PS51186">
    <property type="entry name" value="GNAT"/>
    <property type="match status" value="1"/>
</dbReference>
<dbReference type="Gene3D" id="3.40.630.30">
    <property type="match status" value="1"/>
</dbReference>
<dbReference type="InterPro" id="IPR016181">
    <property type="entry name" value="Acyl_CoA_acyltransferase"/>
</dbReference>
<evidence type="ECO:0000313" key="2">
    <source>
        <dbReference type="EMBL" id="MBP3985871.1"/>
    </source>
</evidence>
<dbReference type="SUPFAM" id="SSF55729">
    <property type="entry name" value="Acyl-CoA N-acyltransferases (Nat)"/>
    <property type="match status" value="1"/>
</dbReference>
<dbReference type="InterPro" id="IPR000182">
    <property type="entry name" value="GNAT_dom"/>
</dbReference>
<dbReference type="Proteomes" id="UP000673447">
    <property type="component" value="Unassembled WGS sequence"/>
</dbReference>
<keyword evidence="2" id="KW-0012">Acyltransferase</keyword>
<evidence type="ECO:0000313" key="3">
    <source>
        <dbReference type="Proteomes" id="UP000673447"/>
    </source>
</evidence>
<organism evidence="2 3">
    <name type="scientific">Pseudoxanthomonas helianthi</name>
    <dbReference type="NCBI Taxonomy" id="1453541"/>
    <lineage>
        <taxon>Bacteria</taxon>
        <taxon>Pseudomonadati</taxon>
        <taxon>Pseudomonadota</taxon>
        <taxon>Gammaproteobacteria</taxon>
        <taxon>Lysobacterales</taxon>
        <taxon>Lysobacteraceae</taxon>
        <taxon>Pseudoxanthomonas</taxon>
    </lineage>
</organism>
<reference evidence="2" key="1">
    <citation type="journal article" date="2016" name="Int. J. Syst. Evol. Microbiol.">
        <title>Pseudoxanthomonas helianthi sp. nov., isolated from roots of Jerusalem artichoke (Helianthus tuberosus).</title>
        <authorList>
            <person name="Kittiwongwattana C."/>
            <person name="Thawai C."/>
        </authorList>
    </citation>
    <scope>NUCLEOTIDE SEQUENCE</scope>
    <source>
        <strain evidence="2">110414</strain>
    </source>
</reference>
<evidence type="ECO:0000259" key="1">
    <source>
        <dbReference type="PROSITE" id="PS51186"/>
    </source>
</evidence>
<gene>
    <name evidence="2" type="ORF">J5837_15800</name>
</gene>